<dbReference type="EC" id="2.7.11.1" evidence="1"/>
<evidence type="ECO:0000256" key="1">
    <source>
        <dbReference type="ARBA" id="ARBA00012513"/>
    </source>
</evidence>
<evidence type="ECO:0000313" key="5">
    <source>
        <dbReference type="EMBL" id="KEQ64648.1"/>
    </source>
</evidence>
<dbReference type="Gene3D" id="3.90.1200.10">
    <property type="match status" value="1"/>
</dbReference>
<keyword evidence="6" id="KW-1185">Reference proteome</keyword>
<evidence type="ECO:0000256" key="3">
    <source>
        <dbReference type="ARBA" id="ARBA00048679"/>
    </source>
</evidence>
<evidence type="ECO:0000256" key="2">
    <source>
        <dbReference type="ARBA" id="ARBA00047899"/>
    </source>
</evidence>
<accession>A0A074VW42</accession>
<dbReference type="Proteomes" id="UP000030672">
    <property type="component" value="Unassembled WGS sequence"/>
</dbReference>
<reference evidence="5 6" key="1">
    <citation type="journal article" date="2014" name="BMC Genomics">
        <title>Genome sequencing of four Aureobasidium pullulans varieties: biotechnological potential, stress tolerance, and description of new species.</title>
        <authorList>
            <person name="Gostin Ar C."/>
            <person name="Ohm R.A."/>
            <person name="Kogej T."/>
            <person name="Sonjak S."/>
            <person name="Turk M."/>
            <person name="Zajc J."/>
            <person name="Zalar P."/>
            <person name="Grube M."/>
            <person name="Sun H."/>
            <person name="Han J."/>
            <person name="Sharma A."/>
            <person name="Chiniquy J."/>
            <person name="Ngan C.Y."/>
            <person name="Lipzen A."/>
            <person name="Barry K."/>
            <person name="Grigoriev I.V."/>
            <person name="Gunde-Cimerman N."/>
        </authorList>
    </citation>
    <scope>NUCLEOTIDE SEQUENCE [LARGE SCALE GENOMIC DNA]</scope>
    <source>
        <strain evidence="5 6">CBS 110374</strain>
    </source>
</reference>
<dbReference type="InterPro" id="IPR008266">
    <property type="entry name" value="Tyr_kinase_AS"/>
</dbReference>
<proteinExistence type="predicted"/>
<dbReference type="AlphaFoldDB" id="A0A074VW42"/>
<comment type="catalytic activity">
    <reaction evidence="3">
        <text>L-seryl-[protein] + ATP = O-phospho-L-seryl-[protein] + ADP + H(+)</text>
        <dbReference type="Rhea" id="RHEA:17989"/>
        <dbReference type="Rhea" id="RHEA-COMP:9863"/>
        <dbReference type="Rhea" id="RHEA-COMP:11604"/>
        <dbReference type="ChEBI" id="CHEBI:15378"/>
        <dbReference type="ChEBI" id="CHEBI:29999"/>
        <dbReference type="ChEBI" id="CHEBI:30616"/>
        <dbReference type="ChEBI" id="CHEBI:83421"/>
        <dbReference type="ChEBI" id="CHEBI:456216"/>
        <dbReference type="EC" id="2.7.11.1"/>
    </reaction>
</comment>
<sequence>MRSQDSAAIRKQICQQASFDPPEDACSSCDFIHGTEEKPYSGGQCNVYALKDHLGRCVAMRIFRQQDTSSVFILVNELKYRREIKRCGIKFFQDVISHCENGNQLIHNPFICLSWVEGEPLTWSDSVPKARSVRNDLIKEIANICLDLLSIQEEGTSAKAEVTVKIQRKIERAEKGSYIGGNVESCKRQMSLLENYWIPHLDEAPRVLVHGDLSANNILVDQHSNLRSIIDLGWTEMVPLQFAAKYPRFLTHEPRHNSFDWAATNTDCMQRDRLVFRECVRDRAMREGGYCQVYYDILCREDEVNRHWWFTAISEADKHIAMESCAWCPEPSLL</sequence>
<dbReference type="RefSeq" id="XP_040881671.1">
    <property type="nucleotide sequence ID" value="XM_041024401.1"/>
</dbReference>
<dbReference type="PROSITE" id="PS00109">
    <property type="entry name" value="PROTEIN_KINASE_TYR"/>
    <property type="match status" value="1"/>
</dbReference>
<evidence type="ECO:0000259" key="4">
    <source>
        <dbReference type="Pfam" id="PF01636"/>
    </source>
</evidence>
<dbReference type="EMBL" id="KL584828">
    <property type="protein sequence ID" value="KEQ64648.1"/>
    <property type="molecule type" value="Genomic_DNA"/>
</dbReference>
<dbReference type="PANTHER" id="PTHR21310:SF15">
    <property type="entry name" value="AMINOGLYCOSIDE PHOSPHOTRANSFERASE DOMAIN-CONTAINING PROTEIN"/>
    <property type="match status" value="1"/>
</dbReference>
<dbReference type="GeneID" id="63917774"/>
<organism evidence="5 6">
    <name type="scientific">Aureobasidium melanogenum (strain CBS 110374)</name>
    <name type="common">Aureobasidium pullulans var. melanogenum</name>
    <dbReference type="NCBI Taxonomy" id="1043003"/>
    <lineage>
        <taxon>Eukaryota</taxon>
        <taxon>Fungi</taxon>
        <taxon>Dikarya</taxon>
        <taxon>Ascomycota</taxon>
        <taxon>Pezizomycotina</taxon>
        <taxon>Dothideomycetes</taxon>
        <taxon>Dothideomycetidae</taxon>
        <taxon>Dothideales</taxon>
        <taxon>Saccotheciaceae</taxon>
        <taxon>Aureobasidium</taxon>
    </lineage>
</organism>
<name>A0A074VW42_AURM1</name>
<dbReference type="InterPro" id="IPR051678">
    <property type="entry name" value="AGP_Transferase"/>
</dbReference>
<dbReference type="Pfam" id="PF01636">
    <property type="entry name" value="APH"/>
    <property type="match status" value="1"/>
</dbReference>
<dbReference type="GO" id="GO:0004674">
    <property type="term" value="F:protein serine/threonine kinase activity"/>
    <property type="evidence" value="ECO:0007669"/>
    <property type="project" value="UniProtKB-EC"/>
</dbReference>
<protein>
    <recommendedName>
        <fullName evidence="1">non-specific serine/threonine protein kinase</fullName>
        <ecNumber evidence="1">2.7.11.1</ecNumber>
    </recommendedName>
</protein>
<gene>
    <name evidence="5" type="ORF">M437DRAFT_64285</name>
</gene>
<feature type="domain" description="Aminoglycoside phosphotransferase" evidence="4">
    <location>
        <begin position="38"/>
        <end position="233"/>
    </location>
</feature>
<dbReference type="InterPro" id="IPR011009">
    <property type="entry name" value="Kinase-like_dom_sf"/>
</dbReference>
<comment type="catalytic activity">
    <reaction evidence="2">
        <text>L-threonyl-[protein] + ATP = O-phospho-L-threonyl-[protein] + ADP + H(+)</text>
        <dbReference type="Rhea" id="RHEA:46608"/>
        <dbReference type="Rhea" id="RHEA-COMP:11060"/>
        <dbReference type="Rhea" id="RHEA-COMP:11605"/>
        <dbReference type="ChEBI" id="CHEBI:15378"/>
        <dbReference type="ChEBI" id="CHEBI:30013"/>
        <dbReference type="ChEBI" id="CHEBI:30616"/>
        <dbReference type="ChEBI" id="CHEBI:61977"/>
        <dbReference type="ChEBI" id="CHEBI:456216"/>
        <dbReference type="EC" id="2.7.11.1"/>
    </reaction>
</comment>
<dbReference type="InterPro" id="IPR002575">
    <property type="entry name" value="Aminoglycoside_PTrfase"/>
</dbReference>
<dbReference type="SUPFAM" id="SSF56112">
    <property type="entry name" value="Protein kinase-like (PK-like)"/>
    <property type="match status" value="1"/>
</dbReference>
<evidence type="ECO:0000313" key="6">
    <source>
        <dbReference type="Proteomes" id="UP000030672"/>
    </source>
</evidence>
<dbReference type="PANTHER" id="PTHR21310">
    <property type="entry name" value="AMINOGLYCOSIDE PHOSPHOTRANSFERASE-RELATED-RELATED"/>
    <property type="match status" value="1"/>
</dbReference>
<dbReference type="HOGENOM" id="CLU_048153_1_0_1"/>